<keyword evidence="2" id="KW-0812">Transmembrane</keyword>
<dbReference type="OrthoDB" id="10490237at2759"/>
<accession>A0A7M7T5L5</accession>
<dbReference type="RefSeq" id="XP_030855630.1">
    <property type="nucleotide sequence ID" value="XM_030999770.1"/>
</dbReference>
<feature type="region of interest" description="Disordered" evidence="1">
    <location>
        <begin position="216"/>
        <end position="275"/>
    </location>
</feature>
<protein>
    <submittedName>
        <fullName evidence="4">Uncharacterized protein</fullName>
    </submittedName>
</protein>
<feature type="compositionally biased region" description="Polar residues" evidence="1">
    <location>
        <begin position="228"/>
        <end position="243"/>
    </location>
</feature>
<proteinExistence type="predicted"/>
<reference evidence="4" key="2">
    <citation type="submission" date="2021-01" db="UniProtKB">
        <authorList>
            <consortium name="EnsemblMetazoa"/>
        </authorList>
    </citation>
    <scope>IDENTIFICATION</scope>
</reference>
<evidence type="ECO:0000313" key="5">
    <source>
        <dbReference type="Proteomes" id="UP000007110"/>
    </source>
</evidence>
<keyword evidence="2" id="KW-0472">Membrane</keyword>
<feature type="compositionally biased region" description="Polar residues" evidence="1">
    <location>
        <begin position="314"/>
        <end position="325"/>
    </location>
</feature>
<name>A0A7M7T5L5_STRPU</name>
<feature type="transmembrane region" description="Helical" evidence="2">
    <location>
        <begin position="87"/>
        <end position="110"/>
    </location>
</feature>
<evidence type="ECO:0000256" key="3">
    <source>
        <dbReference type="SAM" id="SignalP"/>
    </source>
</evidence>
<sequence>MKTIVYFTLLVGLVCFARKAHSSHIEESGMGEAEMERRRTYCIRIARVSKRDTVEIQPVNCAPGFEFCFTSTTCCCEQIPERSNAVAIGLGIGGLALTLILLFVVGCACFRMQRGWSAAPPRSGRPPFSDTSSMANYRSKYGSSPSTHYGAPSEKYGPPSTKYGYAPGDGDGDDLDSSDFRKGPPVTISGSLPPPAYSEHSFAVVPGPAGPVMLYKPGRGSEMGSRGYTKNSSGRSSVTSWLKTQDGAPSEPRRSSMGSDRSVVRNSRPASRVSSVINEGFEPQGDQEHYMMTIPSVRSGAGTTVAASEVIYNSVGTRSQANRASSVGRHGDASTARNA</sequence>
<feature type="region of interest" description="Disordered" evidence="1">
    <location>
        <begin position="314"/>
        <end position="339"/>
    </location>
</feature>
<keyword evidence="3" id="KW-0732">Signal</keyword>
<feature type="region of interest" description="Disordered" evidence="1">
    <location>
        <begin position="117"/>
        <end position="194"/>
    </location>
</feature>
<evidence type="ECO:0000313" key="4">
    <source>
        <dbReference type="EnsemblMetazoa" id="XP_030855630"/>
    </source>
</evidence>
<evidence type="ECO:0000256" key="1">
    <source>
        <dbReference type="SAM" id="MobiDB-lite"/>
    </source>
</evidence>
<dbReference type="OMA" id="RRRTYCI"/>
<organism evidence="4 5">
    <name type="scientific">Strongylocentrotus purpuratus</name>
    <name type="common">Purple sea urchin</name>
    <dbReference type="NCBI Taxonomy" id="7668"/>
    <lineage>
        <taxon>Eukaryota</taxon>
        <taxon>Metazoa</taxon>
        <taxon>Echinodermata</taxon>
        <taxon>Eleutherozoa</taxon>
        <taxon>Echinozoa</taxon>
        <taxon>Echinoidea</taxon>
        <taxon>Euechinoidea</taxon>
        <taxon>Echinacea</taxon>
        <taxon>Camarodonta</taxon>
        <taxon>Echinidea</taxon>
        <taxon>Strongylocentrotidae</taxon>
        <taxon>Strongylocentrotus</taxon>
    </lineage>
</organism>
<reference evidence="5" key="1">
    <citation type="submission" date="2015-02" db="EMBL/GenBank/DDBJ databases">
        <title>Genome sequencing for Strongylocentrotus purpuratus.</title>
        <authorList>
            <person name="Murali S."/>
            <person name="Liu Y."/>
            <person name="Vee V."/>
            <person name="English A."/>
            <person name="Wang M."/>
            <person name="Skinner E."/>
            <person name="Han Y."/>
            <person name="Muzny D.M."/>
            <person name="Worley K.C."/>
            <person name="Gibbs R.A."/>
        </authorList>
    </citation>
    <scope>NUCLEOTIDE SEQUENCE</scope>
</reference>
<feature type="signal peptide" evidence="3">
    <location>
        <begin position="1"/>
        <end position="22"/>
    </location>
</feature>
<dbReference type="EnsemblMetazoa" id="XM_030999770">
    <property type="protein sequence ID" value="XP_030855630"/>
    <property type="gene ID" value="LOC100890081"/>
</dbReference>
<evidence type="ECO:0000256" key="2">
    <source>
        <dbReference type="SAM" id="Phobius"/>
    </source>
</evidence>
<dbReference type="KEGG" id="spu:100890081"/>
<dbReference type="Proteomes" id="UP000007110">
    <property type="component" value="Unassembled WGS sequence"/>
</dbReference>
<keyword evidence="5" id="KW-1185">Reference proteome</keyword>
<feature type="chain" id="PRO_5029697786" evidence="3">
    <location>
        <begin position="23"/>
        <end position="339"/>
    </location>
</feature>
<dbReference type="InParanoid" id="A0A7M7T5L5"/>
<dbReference type="AlphaFoldDB" id="A0A7M7T5L5"/>
<feature type="compositionally biased region" description="Polar residues" evidence="1">
    <location>
        <begin position="129"/>
        <end position="147"/>
    </location>
</feature>
<keyword evidence="2" id="KW-1133">Transmembrane helix</keyword>
<dbReference type="GeneID" id="100890081"/>
<feature type="compositionally biased region" description="Polar residues" evidence="1">
    <location>
        <begin position="256"/>
        <end position="275"/>
    </location>
</feature>